<evidence type="ECO:0000313" key="2">
    <source>
        <dbReference type="EMBL" id="GFP22142.1"/>
    </source>
</evidence>
<accession>A0A6V8NP82</accession>
<dbReference type="Proteomes" id="UP000580051">
    <property type="component" value="Unassembled WGS sequence"/>
</dbReference>
<dbReference type="AlphaFoldDB" id="A0A6V8NP82"/>
<dbReference type="EMBL" id="BLRV01000232">
    <property type="protein sequence ID" value="GFP22142.1"/>
    <property type="molecule type" value="Genomic_DNA"/>
</dbReference>
<organism evidence="2 3">
    <name type="scientific">Candidatus Hakubella thermalkaliphila</name>
    <dbReference type="NCBI Taxonomy" id="2754717"/>
    <lineage>
        <taxon>Bacteria</taxon>
        <taxon>Bacillati</taxon>
        <taxon>Actinomycetota</taxon>
        <taxon>Actinomycetota incertae sedis</taxon>
        <taxon>Candidatus Hakubellales</taxon>
        <taxon>Candidatus Hakubellaceae</taxon>
        <taxon>Candidatus Hakubella</taxon>
    </lineage>
</organism>
<proteinExistence type="predicted"/>
<feature type="domain" description="FAD/NAD(P)-binding" evidence="1">
    <location>
        <begin position="17"/>
        <end position="57"/>
    </location>
</feature>
<gene>
    <name evidence="2" type="ORF">HKBW3S06_01369</name>
</gene>
<dbReference type="Gene3D" id="3.50.50.60">
    <property type="entry name" value="FAD/NAD(P)-binding domain"/>
    <property type="match status" value="1"/>
</dbReference>
<dbReference type="GO" id="GO:0016491">
    <property type="term" value="F:oxidoreductase activity"/>
    <property type="evidence" value="ECO:0007669"/>
    <property type="project" value="InterPro"/>
</dbReference>
<sequence length="79" mass="8461">MLVLAIYLTPFGIFSPCTRQLYIETDENLKTTVEGIYAAGDVRKCSLKQVVAASSDGAVAATSAGEYLESLREQDEAGI</sequence>
<dbReference type="InterPro" id="IPR036188">
    <property type="entry name" value="FAD/NAD-bd_sf"/>
</dbReference>
<dbReference type="Pfam" id="PF07992">
    <property type="entry name" value="Pyr_redox_2"/>
    <property type="match status" value="1"/>
</dbReference>
<evidence type="ECO:0000313" key="3">
    <source>
        <dbReference type="Proteomes" id="UP000580051"/>
    </source>
</evidence>
<protein>
    <recommendedName>
        <fullName evidence="1">FAD/NAD(P)-binding domain-containing protein</fullName>
    </recommendedName>
</protein>
<dbReference type="InterPro" id="IPR023753">
    <property type="entry name" value="FAD/NAD-binding_dom"/>
</dbReference>
<dbReference type="SUPFAM" id="SSF51905">
    <property type="entry name" value="FAD/NAD(P)-binding domain"/>
    <property type="match status" value="1"/>
</dbReference>
<name>A0A6V8NP82_9ACTN</name>
<dbReference type="RefSeq" id="WP_176227185.1">
    <property type="nucleotide sequence ID" value="NZ_BLRV01000232.1"/>
</dbReference>
<comment type="caution">
    <text evidence="2">The sequence shown here is derived from an EMBL/GenBank/DDBJ whole genome shotgun (WGS) entry which is preliminary data.</text>
</comment>
<reference evidence="2 3" key="1">
    <citation type="journal article" date="2020" name="Front. Microbiol.">
        <title>Single-cell genomics of novel Actinobacteria with the Wood-Ljungdahl pathway discovered in a serpentinizing system.</title>
        <authorList>
            <person name="Merino N."/>
            <person name="Kawai M."/>
            <person name="Boyd E.S."/>
            <person name="Colman D.R."/>
            <person name="McGlynn S.E."/>
            <person name="Nealson K.H."/>
            <person name="Kurokawa K."/>
            <person name="Hongoh Y."/>
        </authorList>
    </citation>
    <scope>NUCLEOTIDE SEQUENCE [LARGE SCALE GENOMIC DNA]</scope>
    <source>
        <strain evidence="2 3">S06</strain>
    </source>
</reference>
<evidence type="ECO:0000259" key="1">
    <source>
        <dbReference type="Pfam" id="PF07992"/>
    </source>
</evidence>